<dbReference type="PANTHER" id="PTHR11567:SF211">
    <property type="entry name" value="PROSTATIC ACID PHOSPHATASE"/>
    <property type="match status" value="1"/>
</dbReference>
<evidence type="ECO:0000256" key="5">
    <source>
        <dbReference type="ARBA" id="ARBA00022801"/>
    </source>
</evidence>
<evidence type="ECO:0000256" key="2">
    <source>
        <dbReference type="ARBA" id="ARBA00005375"/>
    </source>
</evidence>
<dbReference type="PROSITE" id="PS00616">
    <property type="entry name" value="HIS_ACID_PHOSPHAT_1"/>
    <property type="match status" value="1"/>
</dbReference>
<comment type="catalytic activity">
    <reaction evidence="1">
        <text>a phosphate monoester + H2O = an alcohol + phosphate</text>
        <dbReference type="Rhea" id="RHEA:15017"/>
        <dbReference type="ChEBI" id="CHEBI:15377"/>
        <dbReference type="ChEBI" id="CHEBI:30879"/>
        <dbReference type="ChEBI" id="CHEBI:43474"/>
        <dbReference type="ChEBI" id="CHEBI:67140"/>
        <dbReference type="EC" id="3.1.3.2"/>
    </reaction>
</comment>
<evidence type="ECO:0000256" key="9">
    <source>
        <dbReference type="SAM" id="SignalP"/>
    </source>
</evidence>
<dbReference type="EMBL" id="REGN01005513">
    <property type="protein sequence ID" value="RNA13069.1"/>
    <property type="molecule type" value="Genomic_DNA"/>
</dbReference>
<keyword evidence="5 10" id="KW-0378">Hydrolase</keyword>
<dbReference type="GO" id="GO:0003993">
    <property type="term" value="F:acid phosphatase activity"/>
    <property type="evidence" value="ECO:0007669"/>
    <property type="project" value="UniProtKB-EC"/>
</dbReference>
<feature type="chain" id="PRO_5017935662" description="acid phosphatase" evidence="9">
    <location>
        <begin position="19"/>
        <end position="409"/>
    </location>
</feature>
<dbReference type="InterPro" id="IPR000560">
    <property type="entry name" value="His_Pase_clade-2"/>
</dbReference>
<dbReference type="STRING" id="10195.A0A3M7QPA8"/>
<dbReference type="InterPro" id="IPR050645">
    <property type="entry name" value="Histidine_acid_phosphatase"/>
</dbReference>
<keyword evidence="4 9" id="KW-0732">Signal</keyword>
<evidence type="ECO:0000256" key="3">
    <source>
        <dbReference type="ARBA" id="ARBA00012646"/>
    </source>
</evidence>
<keyword evidence="7" id="KW-0325">Glycoprotein</keyword>
<reference evidence="10 11" key="1">
    <citation type="journal article" date="2018" name="Sci. Rep.">
        <title>Genomic signatures of local adaptation to the degree of environmental predictability in rotifers.</title>
        <authorList>
            <person name="Franch-Gras L."/>
            <person name="Hahn C."/>
            <person name="Garcia-Roger E.M."/>
            <person name="Carmona M.J."/>
            <person name="Serra M."/>
            <person name="Gomez A."/>
        </authorList>
    </citation>
    <scope>NUCLEOTIDE SEQUENCE [LARGE SCALE GENOMIC DNA]</scope>
    <source>
        <strain evidence="10">HYR1</strain>
    </source>
</reference>
<evidence type="ECO:0000256" key="4">
    <source>
        <dbReference type="ARBA" id="ARBA00022729"/>
    </source>
</evidence>
<evidence type="ECO:0000256" key="7">
    <source>
        <dbReference type="ARBA" id="ARBA00023180"/>
    </source>
</evidence>
<keyword evidence="6" id="KW-1015">Disulfide bond</keyword>
<dbReference type="EC" id="3.1.3.2" evidence="3"/>
<feature type="transmembrane region" description="Helical" evidence="8">
    <location>
        <begin position="368"/>
        <end position="393"/>
    </location>
</feature>
<dbReference type="Gene3D" id="3.40.50.1240">
    <property type="entry name" value="Phosphoglycerate mutase-like"/>
    <property type="match status" value="1"/>
</dbReference>
<sequence>MKKLGVLIFVCLLTEILAEETGVELLQIVFRHGARTPVVTYPNDKYQESYWKNYGGFGQLTPTGMQQHYEFGQFMRQRYSDFLNESYNRERVFAISTDFDRTLMSAYSFLASLYKPEGEQIWNKNVSWQPIPVHIGDSKVFLVQENCPRYQELTSEVVKTPEFVELNNKYKPVLDIANKESGFTDLDLLKLWKVADAVTIEKMFNLSLPDWVNKYYNEIKKSQDLGFNFDYFYTEMAKLAAGGIVNEMRKNIEKKIQTNSAQQLFLISSHDTYVASLTKLLNLTSHLKQPPFASSVILELRKSKTSSQYYVQVYLKNNTLDEMIDFKEVNIYGCEKLCPLEDFMRITDSMVITDYAKECVKKNTKINLYNLTFISAVVFALVISFVVSVFSIISCRYSLKRFQYRQGDL</sequence>
<comment type="similarity">
    <text evidence="2">Belongs to the histidine acid phosphatase family.</text>
</comment>
<name>A0A3M7QPA8_BRAPC</name>
<dbReference type="InterPro" id="IPR033379">
    <property type="entry name" value="Acid_Pase_AS"/>
</dbReference>
<dbReference type="InterPro" id="IPR029033">
    <property type="entry name" value="His_PPase_superfam"/>
</dbReference>
<evidence type="ECO:0000256" key="1">
    <source>
        <dbReference type="ARBA" id="ARBA00000032"/>
    </source>
</evidence>
<dbReference type="OrthoDB" id="10257284at2759"/>
<evidence type="ECO:0000256" key="6">
    <source>
        <dbReference type="ARBA" id="ARBA00023157"/>
    </source>
</evidence>
<dbReference type="AlphaFoldDB" id="A0A3M7QPA8"/>
<dbReference type="Pfam" id="PF00328">
    <property type="entry name" value="His_Phos_2"/>
    <property type="match status" value="1"/>
</dbReference>
<evidence type="ECO:0000313" key="11">
    <source>
        <dbReference type="Proteomes" id="UP000276133"/>
    </source>
</evidence>
<accession>A0A3M7QPA8</accession>
<keyword evidence="8" id="KW-1133">Transmembrane helix</keyword>
<keyword evidence="8" id="KW-0472">Membrane</keyword>
<evidence type="ECO:0000313" key="10">
    <source>
        <dbReference type="EMBL" id="RNA13069.1"/>
    </source>
</evidence>
<dbReference type="PANTHER" id="PTHR11567">
    <property type="entry name" value="ACID PHOSPHATASE-RELATED"/>
    <property type="match status" value="1"/>
</dbReference>
<keyword evidence="11" id="KW-1185">Reference proteome</keyword>
<keyword evidence="8" id="KW-0812">Transmembrane</keyword>
<dbReference type="Proteomes" id="UP000276133">
    <property type="component" value="Unassembled WGS sequence"/>
</dbReference>
<gene>
    <name evidence="10" type="ORF">BpHYR1_054274</name>
</gene>
<comment type="caution">
    <text evidence="10">The sequence shown here is derived from an EMBL/GenBank/DDBJ whole genome shotgun (WGS) entry which is preliminary data.</text>
</comment>
<feature type="signal peptide" evidence="9">
    <location>
        <begin position="1"/>
        <end position="18"/>
    </location>
</feature>
<proteinExistence type="inferred from homology"/>
<evidence type="ECO:0000256" key="8">
    <source>
        <dbReference type="SAM" id="Phobius"/>
    </source>
</evidence>
<organism evidence="10 11">
    <name type="scientific">Brachionus plicatilis</name>
    <name type="common">Marine rotifer</name>
    <name type="synonym">Brachionus muelleri</name>
    <dbReference type="NCBI Taxonomy" id="10195"/>
    <lineage>
        <taxon>Eukaryota</taxon>
        <taxon>Metazoa</taxon>
        <taxon>Spiralia</taxon>
        <taxon>Gnathifera</taxon>
        <taxon>Rotifera</taxon>
        <taxon>Eurotatoria</taxon>
        <taxon>Monogononta</taxon>
        <taxon>Pseudotrocha</taxon>
        <taxon>Ploima</taxon>
        <taxon>Brachionidae</taxon>
        <taxon>Brachionus</taxon>
    </lineage>
</organism>
<dbReference type="SUPFAM" id="SSF53254">
    <property type="entry name" value="Phosphoglycerate mutase-like"/>
    <property type="match status" value="1"/>
</dbReference>
<dbReference type="CDD" id="cd07061">
    <property type="entry name" value="HP_HAP_like"/>
    <property type="match status" value="1"/>
</dbReference>
<protein>
    <recommendedName>
        <fullName evidence="3">acid phosphatase</fullName>
        <ecNumber evidence="3">3.1.3.2</ecNumber>
    </recommendedName>
</protein>